<feature type="non-terminal residue" evidence="1">
    <location>
        <position position="1"/>
    </location>
</feature>
<accession>A0A0F9J4K3</accession>
<proteinExistence type="predicted"/>
<evidence type="ECO:0000313" key="1">
    <source>
        <dbReference type="EMBL" id="KKL94112.1"/>
    </source>
</evidence>
<protein>
    <submittedName>
        <fullName evidence="1">Uncharacterized protein</fullName>
    </submittedName>
</protein>
<reference evidence="1" key="1">
    <citation type="journal article" date="2015" name="Nature">
        <title>Complex archaea that bridge the gap between prokaryotes and eukaryotes.</title>
        <authorList>
            <person name="Spang A."/>
            <person name="Saw J.H."/>
            <person name="Jorgensen S.L."/>
            <person name="Zaremba-Niedzwiedzka K."/>
            <person name="Martijn J."/>
            <person name="Lind A.E."/>
            <person name="van Eijk R."/>
            <person name="Schleper C."/>
            <person name="Guy L."/>
            <person name="Ettema T.J."/>
        </authorList>
    </citation>
    <scope>NUCLEOTIDE SEQUENCE</scope>
</reference>
<organism evidence="1">
    <name type="scientific">marine sediment metagenome</name>
    <dbReference type="NCBI Taxonomy" id="412755"/>
    <lineage>
        <taxon>unclassified sequences</taxon>
        <taxon>metagenomes</taxon>
        <taxon>ecological metagenomes</taxon>
    </lineage>
</organism>
<gene>
    <name evidence="1" type="ORF">LCGC14_1867920</name>
</gene>
<comment type="caution">
    <text evidence="1">The sequence shown here is derived from an EMBL/GenBank/DDBJ whole genome shotgun (WGS) entry which is preliminary data.</text>
</comment>
<sequence length="367" mass="40221">GIQWIQFDRQFRTWRPVAFKRRVPRPVTNKFAGLVNHMVSELVAQKPPITTGPGSQDPDDVAAVIPAVGEPITIQSNKAPFVAVELIENGTPHWTASGSGTNEYHYAGAWGPAAEPVTLYFRGAPLGFVASPNLGSLEAGQWSYGDNDAIGSNKLYVRLPTEYEPDPDDWAGSVDAQINMFYVIADEQNTDVWVAASVKSGDVILIQGGLFRVESPFEHNTLFHKIPCVTLKAPDAVTATSVWQVFERFDDIPELTNEVTALGFYQNRLVYSIGNDIFMSGSGDYDNFPIGVDDTDSVVFNLSEKAQWMEERDVLVVGTDEGEHIIGARGVVTTPTAVFKQKQTNYGSDGPHRVLAQNNILFVQKGA</sequence>
<name>A0A0F9J4K3_9ZZZZ</name>
<dbReference type="EMBL" id="LAZR01019010">
    <property type="protein sequence ID" value="KKL94112.1"/>
    <property type="molecule type" value="Genomic_DNA"/>
</dbReference>
<dbReference type="AlphaFoldDB" id="A0A0F9J4K3"/>